<protein>
    <submittedName>
        <fullName evidence="2">Uncharacterized protein</fullName>
    </submittedName>
</protein>
<sequence>MAETEWSSEMADLSKRRKEIDQTTMAATRPNNVEEKPKKKRKQFTVWRVKGKRKVNDKDNELDDLNELLTELQNIQVME</sequence>
<proteinExistence type="predicted"/>
<reference evidence="2" key="1">
    <citation type="submission" date="2023-01" db="EMBL/GenBank/DDBJ databases">
        <title>Genome assembly of the deep-sea coral Lophelia pertusa.</title>
        <authorList>
            <person name="Herrera S."/>
            <person name="Cordes E."/>
        </authorList>
    </citation>
    <scope>NUCLEOTIDE SEQUENCE</scope>
    <source>
        <strain evidence="2">USNM1676648</strain>
        <tissue evidence="2">Polyp</tissue>
    </source>
</reference>
<gene>
    <name evidence="2" type="ORF">OS493_039283</name>
</gene>
<evidence type="ECO:0000313" key="3">
    <source>
        <dbReference type="Proteomes" id="UP001163046"/>
    </source>
</evidence>
<dbReference type="AlphaFoldDB" id="A0A9W9Y9Y5"/>
<feature type="non-terminal residue" evidence="2">
    <location>
        <position position="79"/>
    </location>
</feature>
<dbReference type="EMBL" id="MU827950">
    <property type="protein sequence ID" value="KAJ7314526.1"/>
    <property type="molecule type" value="Genomic_DNA"/>
</dbReference>
<feature type="region of interest" description="Disordered" evidence="1">
    <location>
        <begin position="1"/>
        <end position="40"/>
    </location>
</feature>
<feature type="compositionally biased region" description="Polar residues" evidence="1">
    <location>
        <begin position="22"/>
        <end position="31"/>
    </location>
</feature>
<name>A0A9W9Y9Y5_9CNID</name>
<dbReference type="Proteomes" id="UP001163046">
    <property type="component" value="Unassembled WGS sequence"/>
</dbReference>
<feature type="compositionally biased region" description="Basic and acidic residues" evidence="1">
    <location>
        <begin position="12"/>
        <end position="21"/>
    </location>
</feature>
<keyword evidence="3" id="KW-1185">Reference proteome</keyword>
<comment type="caution">
    <text evidence="2">The sequence shown here is derived from an EMBL/GenBank/DDBJ whole genome shotgun (WGS) entry which is preliminary data.</text>
</comment>
<organism evidence="2 3">
    <name type="scientific">Desmophyllum pertusum</name>
    <dbReference type="NCBI Taxonomy" id="174260"/>
    <lineage>
        <taxon>Eukaryota</taxon>
        <taxon>Metazoa</taxon>
        <taxon>Cnidaria</taxon>
        <taxon>Anthozoa</taxon>
        <taxon>Hexacorallia</taxon>
        <taxon>Scleractinia</taxon>
        <taxon>Caryophylliina</taxon>
        <taxon>Caryophylliidae</taxon>
        <taxon>Desmophyllum</taxon>
    </lineage>
</organism>
<evidence type="ECO:0000256" key="1">
    <source>
        <dbReference type="SAM" id="MobiDB-lite"/>
    </source>
</evidence>
<evidence type="ECO:0000313" key="2">
    <source>
        <dbReference type="EMBL" id="KAJ7314526.1"/>
    </source>
</evidence>
<accession>A0A9W9Y9Y5</accession>